<dbReference type="OrthoDB" id="9795766at2"/>
<accession>N6WA32</accession>
<dbReference type="RefSeq" id="WP_004578756.1">
    <property type="nucleotide sequence ID" value="NZ_AP028879.1"/>
</dbReference>
<gene>
    <name evidence="1" type="ORF">J057_00524</name>
</gene>
<keyword evidence="2" id="KW-1185">Reference proteome</keyword>
<protein>
    <submittedName>
        <fullName evidence="1">Uncharacterized protein</fullName>
    </submittedName>
</protein>
<reference evidence="1 2" key="1">
    <citation type="journal article" date="2013" name="Genome Announc.">
        <title>Genome Sequence of the Polycyclic Aromatic Hydrocarbon-Degrading Bacterium Strain Marinobacter nanhaiticus D15-8WT.</title>
        <authorList>
            <person name="Cui Z."/>
            <person name="Gao W."/>
            <person name="Li Q."/>
            <person name="Xu G."/>
            <person name="Zheng L."/>
        </authorList>
    </citation>
    <scope>NUCLEOTIDE SEQUENCE [LARGE SCALE GENOMIC DNA]</scope>
    <source>
        <strain evidence="1 2">D15-8W</strain>
    </source>
</reference>
<sequence>MHDQDRLNQVFAYRTFDFRNRFPDPLPSFRAALECLQSEVAYLPDVDAEIVAYLKDGRAIPMPDAFFWQRKPRFASRAEAQEWVLERQTKIEQGGEIGQLVNTNIADPRDTLEKQIEDALNSTATQVIPSALNDETCRAAERWLRAAIDALPPVDLCR</sequence>
<dbReference type="HOGENOM" id="CLU_1667289_0_0_6"/>
<dbReference type="AlphaFoldDB" id="N6WA32"/>
<evidence type="ECO:0000313" key="2">
    <source>
        <dbReference type="Proteomes" id="UP000013165"/>
    </source>
</evidence>
<dbReference type="EMBL" id="APLQ01000005">
    <property type="protein sequence ID" value="ENO17104.1"/>
    <property type="molecule type" value="Genomic_DNA"/>
</dbReference>
<comment type="caution">
    <text evidence="1">The sequence shown here is derived from an EMBL/GenBank/DDBJ whole genome shotgun (WGS) entry which is preliminary data.</text>
</comment>
<proteinExistence type="predicted"/>
<evidence type="ECO:0000313" key="1">
    <source>
        <dbReference type="EMBL" id="ENO17104.1"/>
    </source>
</evidence>
<dbReference type="Proteomes" id="UP000013165">
    <property type="component" value="Unassembled WGS sequence"/>
</dbReference>
<dbReference type="eggNOG" id="ENOG502ZX26">
    <property type="taxonomic scope" value="Bacteria"/>
</dbReference>
<dbReference type="PATRIC" id="fig|626887.3.peg.98"/>
<name>N6WA32_9GAMM</name>
<organism evidence="1 2">
    <name type="scientific">Marinobacter nanhaiticus D15-8W</name>
    <dbReference type="NCBI Taxonomy" id="626887"/>
    <lineage>
        <taxon>Bacteria</taxon>
        <taxon>Pseudomonadati</taxon>
        <taxon>Pseudomonadota</taxon>
        <taxon>Gammaproteobacteria</taxon>
        <taxon>Pseudomonadales</taxon>
        <taxon>Marinobacteraceae</taxon>
        <taxon>Marinobacter</taxon>
    </lineage>
</organism>